<accession>A0ABQ9F1A3</accession>
<dbReference type="PANTHER" id="PTHR46167">
    <property type="entry name" value="N-LYSINE METHYLTRANSFERASE KMT5A"/>
    <property type="match status" value="1"/>
</dbReference>
<comment type="caution">
    <text evidence="3">The sequence shown here is derived from an EMBL/GenBank/DDBJ whole genome shotgun (WGS) entry which is preliminary data.</text>
</comment>
<sequence length="310" mass="35068">MLNTEMLIWASKIPNLHFYPHKKDWDQRKQRKQGQLHNIGARLILKFMMHIFIDASRSYGHLCRYVNDAPEGSSMCNAKMKMEQFNGYVRLCLYAKRDLIKGEEVRYDYGDNDHNLYWRSQKPTQDENSKDETSDEDSDPFDVKRDSCDAESDDIVTVYNGSSFVHLAVYNGSSFVHLAVYNGSSFVHLAVYNGSTFVHLAVYNGSSFIHLALYNGSSFVHLAVYNGSTFVHLAVYNGSSFVQLAYNVSSFEHLAVYNGSSFIHLALYNGSSFEHLAVYNGSPFVQQAVYGSSCTASCVQWVLIYTASCV</sequence>
<dbReference type="EMBL" id="JARBDR010000549">
    <property type="protein sequence ID" value="KAJ8311178.1"/>
    <property type="molecule type" value="Genomic_DNA"/>
</dbReference>
<evidence type="ECO:0000256" key="1">
    <source>
        <dbReference type="SAM" id="MobiDB-lite"/>
    </source>
</evidence>
<dbReference type="Pfam" id="PF00856">
    <property type="entry name" value="SET"/>
    <property type="match status" value="1"/>
</dbReference>
<dbReference type="SUPFAM" id="SSF48403">
    <property type="entry name" value="Ankyrin repeat"/>
    <property type="match status" value="1"/>
</dbReference>
<evidence type="ECO:0000313" key="3">
    <source>
        <dbReference type="EMBL" id="KAJ8311178.1"/>
    </source>
</evidence>
<dbReference type="Proteomes" id="UP001217089">
    <property type="component" value="Unassembled WGS sequence"/>
</dbReference>
<keyword evidence="4" id="KW-1185">Reference proteome</keyword>
<dbReference type="PANTHER" id="PTHR46167:SF1">
    <property type="entry name" value="N-LYSINE METHYLTRANSFERASE KMT5A"/>
    <property type="match status" value="1"/>
</dbReference>
<organism evidence="3 4">
    <name type="scientific">Tegillarca granosa</name>
    <name type="common">Malaysian cockle</name>
    <name type="synonym">Anadara granosa</name>
    <dbReference type="NCBI Taxonomy" id="220873"/>
    <lineage>
        <taxon>Eukaryota</taxon>
        <taxon>Metazoa</taxon>
        <taxon>Spiralia</taxon>
        <taxon>Lophotrochozoa</taxon>
        <taxon>Mollusca</taxon>
        <taxon>Bivalvia</taxon>
        <taxon>Autobranchia</taxon>
        <taxon>Pteriomorphia</taxon>
        <taxon>Arcoida</taxon>
        <taxon>Arcoidea</taxon>
        <taxon>Arcidae</taxon>
        <taxon>Tegillarca</taxon>
    </lineage>
</organism>
<evidence type="ECO:0000313" key="4">
    <source>
        <dbReference type="Proteomes" id="UP001217089"/>
    </source>
</evidence>
<dbReference type="InterPro" id="IPR036770">
    <property type="entry name" value="Ankyrin_rpt-contain_sf"/>
</dbReference>
<reference evidence="3 4" key="1">
    <citation type="submission" date="2022-12" db="EMBL/GenBank/DDBJ databases">
        <title>Chromosome-level genome of Tegillarca granosa.</title>
        <authorList>
            <person name="Kim J."/>
        </authorList>
    </citation>
    <scope>NUCLEOTIDE SEQUENCE [LARGE SCALE GENOMIC DNA]</scope>
    <source>
        <strain evidence="3">Teg-2019</strain>
        <tissue evidence="3">Adductor muscle</tissue>
    </source>
</reference>
<dbReference type="SUPFAM" id="SSF82199">
    <property type="entry name" value="SET domain"/>
    <property type="match status" value="1"/>
</dbReference>
<dbReference type="InterPro" id="IPR001214">
    <property type="entry name" value="SET_dom"/>
</dbReference>
<dbReference type="Gene3D" id="2.170.270.10">
    <property type="entry name" value="SET domain"/>
    <property type="match status" value="1"/>
</dbReference>
<dbReference type="Gene3D" id="1.25.40.20">
    <property type="entry name" value="Ankyrin repeat-containing domain"/>
    <property type="match status" value="1"/>
</dbReference>
<dbReference type="InterPro" id="IPR046341">
    <property type="entry name" value="SET_dom_sf"/>
</dbReference>
<dbReference type="InterPro" id="IPR051760">
    <property type="entry name" value="KMT5A"/>
</dbReference>
<feature type="domain" description="SET" evidence="2">
    <location>
        <begin position="29"/>
        <end position="110"/>
    </location>
</feature>
<protein>
    <recommendedName>
        <fullName evidence="2">SET domain-containing protein</fullName>
    </recommendedName>
</protein>
<proteinExistence type="predicted"/>
<name>A0ABQ9F1A3_TEGGR</name>
<feature type="region of interest" description="Disordered" evidence="1">
    <location>
        <begin position="118"/>
        <end position="144"/>
    </location>
</feature>
<evidence type="ECO:0000259" key="2">
    <source>
        <dbReference type="Pfam" id="PF00856"/>
    </source>
</evidence>
<gene>
    <name evidence="3" type="ORF">KUTeg_011279</name>
</gene>